<accession>A0A8I0T4E5</accession>
<evidence type="ECO:0008006" key="4">
    <source>
        <dbReference type="Google" id="ProtNLM"/>
    </source>
</evidence>
<dbReference type="PANTHER" id="PTHR43539">
    <property type="entry name" value="FLAVIN-BINDING MONOOXYGENASE-LIKE PROTEIN (AFU_ORTHOLOGUE AFUA_4G09220)"/>
    <property type="match status" value="1"/>
</dbReference>
<keyword evidence="1" id="KW-0560">Oxidoreductase</keyword>
<organism evidence="2 3">
    <name type="scientific">Pseudoalteromonas peptidolytica F12-50-A1</name>
    <dbReference type="NCBI Taxonomy" id="1315280"/>
    <lineage>
        <taxon>Bacteria</taxon>
        <taxon>Pseudomonadati</taxon>
        <taxon>Pseudomonadota</taxon>
        <taxon>Gammaproteobacteria</taxon>
        <taxon>Alteromonadales</taxon>
        <taxon>Pseudoalteromonadaceae</taxon>
        <taxon>Pseudoalteromonas</taxon>
    </lineage>
</organism>
<dbReference type="PANTHER" id="PTHR43539:SF78">
    <property type="entry name" value="FLAVIN-CONTAINING MONOOXYGENASE"/>
    <property type="match status" value="1"/>
</dbReference>
<dbReference type="GO" id="GO:0004497">
    <property type="term" value="F:monooxygenase activity"/>
    <property type="evidence" value="ECO:0007669"/>
    <property type="project" value="TreeGrafter"/>
</dbReference>
<dbReference type="SUPFAM" id="SSF51905">
    <property type="entry name" value="FAD/NAD(P)-binding domain"/>
    <property type="match status" value="1"/>
</dbReference>
<dbReference type="GO" id="GO:0050660">
    <property type="term" value="F:flavin adenine dinucleotide binding"/>
    <property type="evidence" value="ECO:0007669"/>
    <property type="project" value="TreeGrafter"/>
</dbReference>
<dbReference type="EMBL" id="AQHF01000020">
    <property type="protein sequence ID" value="MBE0346113.1"/>
    <property type="molecule type" value="Genomic_DNA"/>
</dbReference>
<protein>
    <recommendedName>
        <fullName evidence="4">Flavoprotein</fullName>
    </recommendedName>
</protein>
<dbReference type="PRINTS" id="PR00411">
    <property type="entry name" value="PNDRDTASEI"/>
</dbReference>
<proteinExistence type="predicted"/>
<sequence length="418" mass="45304">MNTVFDVVIIGAGPVGIAAAAHAKNNGLVPLVLEKGATVGNAIKEWGHVRLFTKWSYLIDKEVEKILNHQGWKMPNLDETPTGKELVDQYLAPAANAVELSKYIRYNAEVIAIAKEGHSKHTTQDRNEKNFVIHYRDAEQDVHIIHSKAVIDASGTWSSPNPIGRDGLPVPGEAKNSDAIAYGIPDVLGKARDDYQGKTTLLIGGGHSAINVGLNLIELQNSAPDTKIYWGLRGENLDKLLGSGINDKVPARLKLGRAAQSTIDSGKLTLLSDLNVKQISREAKGLKVSLTSNGCGSHIYVDKIIVATGFKPDLHMLREIRLNLDEVVEAPRGIASMVDPNAHNCGSVPGHGAKELVHIDTNFYIVGMKSYGRAPSFLMLHGYEQVRSITAKLAGDEMSANEIRLTFPDSVTNKQSCC</sequence>
<dbReference type="PRINTS" id="PR00368">
    <property type="entry name" value="FADPNR"/>
</dbReference>
<dbReference type="InterPro" id="IPR050982">
    <property type="entry name" value="Auxin_biosynth/cation_transpt"/>
</dbReference>
<gene>
    <name evidence="2" type="ORF">PPEP_a1140</name>
</gene>
<keyword evidence="3" id="KW-1185">Reference proteome</keyword>
<evidence type="ECO:0000313" key="2">
    <source>
        <dbReference type="EMBL" id="MBE0346113.1"/>
    </source>
</evidence>
<dbReference type="Pfam" id="PF13738">
    <property type="entry name" value="Pyr_redox_3"/>
    <property type="match status" value="1"/>
</dbReference>
<dbReference type="Proteomes" id="UP000660708">
    <property type="component" value="Unassembled WGS sequence"/>
</dbReference>
<comment type="caution">
    <text evidence="2">The sequence shown here is derived from an EMBL/GenBank/DDBJ whole genome shotgun (WGS) entry which is preliminary data.</text>
</comment>
<dbReference type="InterPro" id="IPR036188">
    <property type="entry name" value="FAD/NAD-bd_sf"/>
</dbReference>
<name>A0A8I0T4E5_9GAMM</name>
<evidence type="ECO:0000256" key="1">
    <source>
        <dbReference type="ARBA" id="ARBA00023002"/>
    </source>
</evidence>
<reference evidence="2 3" key="1">
    <citation type="submission" date="2015-06" db="EMBL/GenBank/DDBJ databases">
        <title>Genome sequence of Pseudoalteromonas peptidolytica.</title>
        <authorList>
            <person name="Xie B.-B."/>
            <person name="Rong J.-C."/>
            <person name="Qin Q.-L."/>
            <person name="Zhang Y.-Z."/>
        </authorList>
    </citation>
    <scope>NUCLEOTIDE SEQUENCE [LARGE SCALE GENOMIC DNA]</scope>
    <source>
        <strain evidence="2 3">F12-50-A1</strain>
    </source>
</reference>
<dbReference type="RefSeq" id="WP_147390240.1">
    <property type="nucleotide sequence ID" value="NZ_AQHF01000020.1"/>
</dbReference>
<dbReference type="Gene3D" id="3.50.50.60">
    <property type="entry name" value="FAD/NAD(P)-binding domain"/>
    <property type="match status" value="1"/>
</dbReference>
<dbReference type="AlphaFoldDB" id="A0A8I0T4E5"/>
<evidence type="ECO:0000313" key="3">
    <source>
        <dbReference type="Proteomes" id="UP000660708"/>
    </source>
</evidence>